<protein>
    <submittedName>
        <fullName evidence="2">Succinate dehydrogenase flavoprotein subunit</fullName>
    </submittedName>
</protein>
<sequence>MAGAISGGGAVNSSWAIASGWWAGQGALAYACRRGAPRRFRHHVAPMGGVGLRPSDSFALDPREVKAAVRAEVAPLDRNFFREGGQLAESLSRLDGLWSRAIQHLGGEGADRLRPREAASGLAAARWLLTGALARTESRGMHRRLDHPATDEGPVLRYALRGVHRIEVEPQGAEAALEEAAS</sequence>
<proteinExistence type="predicted"/>
<dbReference type="Pfam" id="PF02910">
    <property type="entry name" value="Succ_DH_flav_C"/>
    <property type="match status" value="1"/>
</dbReference>
<evidence type="ECO:0000313" key="3">
    <source>
        <dbReference type="Proteomes" id="UP000019666"/>
    </source>
</evidence>
<gene>
    <name evidence="2" type="ORF">Rumeso_02028</name>
</gene>
<organism evidence="2 3">
    <name type="scientific">Rubellimicrobium mesophilum DSM 19309</name>
    <dbReference type="NCBI Taxonomy" id="442562"/>
    <lineage>
        <taxon>Bacteria</taxon>
        <taxon>Pseudomonadati</taxon>
        <taxon>Pseudomonadota</taxon>
        <taxon>Alphaproteobacteria</taxon>
        <taxon>Rhodobacterales</taxon>
        <taxon>Roseobacteraceae</taxon>
        <taxon>Rubellimicrobium</taxon>
    </lineage>
</organism>
<evidence type="ECO:0000259" key="1">
    <source>
        <dbReference type="Pfam" id="PF02910"/>
    </source>
</evidence>
<dbReference type="InterPro" id="IPR037099">
    <property type="entry name" value="Fum_R/Succ_DH_flav-like_C_sf"/>
</dbReference>
<reference evidence="2 3" key="1">
    <citation type="submission" date="2013-02" db="EMBL/GenBank/DDBJ databases">
        <authorList>
            <person name="Fiebig A."/>
            <person name="Goeker M."/>
            <person name="Klenk H.-P.P."/>
        </authorList>
    </citation>
    <scope>NUCLEOTIDE SEQUENCE [LARGE SCALE GENOMIC DNA]</scope>
    <source>
        <strain evidence="2 3">DSM 19309</strain>
    </source>
</reference>
<dbReference type="AlphaFoldDB" id="A0A017HPW5"/>
<accession>A0A017HPW5</accession>
<dbReference type="InterPro" id="IPR015939">
    <property type="entry name" value="Fum_Rdtase/Succ_DH_flav-like_C"/>
</dbReference>
<dbReference type="HOGENOM" id="CLU_1480970_0_0_5"/>
<comment type="caution">
    <text evidence="2">The sequence shown here is derived from an EMBL/GenBank/DDBJ whole genome shotgun (WGS) entry which is preliminary data.</text>
</comment>
<dbReference type="GO" id="GO:0016491">
    <property type="term" value="F:oxidoreductase activity"/>
    <property type="evidence" value="ECO:0007669"/>
    <property type="project" value="InterPro"/>
</dbReference>
<keyword evidence="3" id="KW-1185">Reference proteome</keyword>
<name>A0A017HPW5_9RHOB</name>
<dbReference type="EMBL" id="AOSK01000045">
    <property type="protein sequence ID" value="EYD76416.1"/>
    <property type="molecule type" value="Genomic_DNA"/>
</dbReference>
<dbReference type="SUPFAM" id="SSF46977">
    <property type="entry name" value="Succinate dehydrogenase/fumarate reductase flavoprotein C-terminal domain"/>
    <property type="match status" value="1"/>
</dbReference>
<evidence type="ECO:0000313" key="2">
    <source>
        <dbReference type="EMBL" id="EYD76416.1"/>
    </source>
</evidence>
<feature type="domain" description="Fumarate reductase/succinate dehydrogenase flavoprotein-like C-terminal" evidence="1">
    <location>
        <begin position="81"/>
        <end position="157"/>
    </location>
</feature>
<dbReference type="Proteomes" id="UP000019666">
    <property type="component" value="Unassembled WGS sequence"/>
</dbReference>
<dbReference type="Gene3D" id="1.20.58.100">
    <property type="entry name" value="Fumarate reductase/succinate dehydrogenase flavoprotein-like, C-terminal domain"/>
    <property type="match status" value="1"/>
</dbReference>
<dbReference type="PATRIC" id="fig|442562.3.peg.2003"/>
<dbReference type="STRING" id="442562.Rumeso_02028"/>